<dbReference type="RefSeq" id="WP_189489935.1">
    <property type="nucleotide sequence ID" value="NZ_BMZO01000006.1"/>
</dbReference>
<organism evidence="3 4">
    <name type="scientific">Limoniibacter endophyticus</name>
    <dbReference type="NCBI Taxonomy" id="1565040"/>
    <lineage>
        <taxon>Bacteria</taxon>
        <taxon>Pseudomonadati</taxon>
        <taxon>Pseudomonadota</taxon>
        <taxon>Alphaproteobacteria</taxon>
        <taxon>Hyphomicrobiales</taxon>
        <taxon>Bartonellaceae</taxon>
        <taxon>Limoniibacter</taxon>
    </lineage>
</organism>
<dbReference type="Proteomes" id="UP000641137">
    <property type="component" value="Unassembled WGS sequence"/>
</dbReference>
<dbReference type="GO" id="GO:0007059">
    <property type="term" value="P:chromosome segregation"/>
    <property type="evidence" value="ECO:0007669"/>
    <property type="project" value="TreeGrafter"/>
</dbReference>
<dbReference type="SMART" id="SM00470">
    <property type="entry name" value="ParB"/>
    <property type="match status" value="1"/>
</dbReference>
<dbReference type="PANTHER" id="PTHR33375:SF1">
    <property type="entry name" value="CHROMOSOME-PARTITIONING PROTEIN PARB-RELATED"/>
    <property type="match status" value="1"/>
</dbReference>
<dbReference type="PANTHER" id="PTHR33375">
    <property type="entry name" value="CHROMOSOME-PARTITIONING PROTEIN PARB-RELATED"/>
    <property type="match status" value="1"/>
</dbReference>
<dbReference type="EMBL" id="BMZO01000006">
    <property type="protein sequence ID" value="GHC72814.1"/>
    <property type="molecule type" value="Genomic_DNA"/>
</dbReference>
<dbReference type="Pfam" id="PF07506">
    <property type="entry name" value="RepB"/>
    <property type="match status" value="1"/>
</dbReference>
<dbReference type="SUPFAM" id="SSF110849">
    <property type="entry name" value="ParB/Sulfiredoxin"/>
    <property type="match status" value="1"/>
</dbReference>
<reference evidence="3" key="1">
    <citation type="journal article" date="2014" name="Int. J. Syst. Evol. Microbiol.">
        <title>Complete genome sequence of Corynebacterium casei LMG S-19264T (=DSM 44701T), isolated from a smear-ripened cheese.</title>
        <authorList>
            <consortium name="US DOE Joint Genome Institute (JGI-PGF)"/>
            <person name="Walter F."/>
            <person name="Albersmeier A."/>
            <person name="Kalinowski J."/>
            <person name="Ruckert C."/>
        </authorList>
    </citation>
    <scope>NUCLEOTIDE SEQUENCE</scope>
    <source>
        <strain evidence="3">KCTC 42097</strain>
    </source>
</reference>
<feature type="domain" description="ParB-like N-terminal" evidence="2">
    <location>
        <begin position="78"/>
        <end position="170"/>
    </location>
</feature>
<dbReference type="InterPro" id="IPR036086">
    <property type="entry name" value="ParB/Sulfiredoxin_sf"/>
</dbReference>
<proteinExistence type="inferred from homology"/>
<dbReference type="Pfam" id="PF02195">
    <property type="entry name" value="ParB_N"/>
    <property type="match status" value="1"/>
</dbReference>
<dbReference type="InterPro" id="IPR050336">
    <property type="entry name" value="Chromosome_partition/occlusion"/>
</dbReference>
<dbReference type="InterPro" id="IPR037972">
    <property type="entry name" value="RepB_N"/>
</dbReference>
<gene>
    <name evidence="3" type="primary">repB3</name>
    <name evidence="3" type="ORF">GCM10010136_20780</name>
</gene>
<evidence type="ECO:0000259" key="2">
    <source>
        <dbReference type="SMART" id="SM00470"/>
    </source>
</evidence>
<evidence type="ECO:0000313" key="4">
    <source>
        <dbReference type="Proteomes" id="UP000641137"/>
    </source>
</evidence>
<dbReference type="NCBIfam" id="TIGR03454">
    <property type="entry name" value="partition_RepB"/>
    <property type="match status" value="1"/>
</dbReference>
<accession>A0A8J3DHQ4</accession>
<reference evidence="3" key="2">
    <citation type="submission" date="2020-09" db="EMBL/GenBank/DDBJ databases">
        <authorList>
            <person name="Sun Q."/>
            <person name="Kim S."/>
        </authorList>
    </citation>
    <scope>NUCLEOTIDE SEQUENCE</scope>
    <source>
        <strain evidence="3">KCTC 42097</strain>
    </source>
</reference>
<evidence type="ECO:0000256" key="1">
    <source>
        <dbReference type="ARBA" id="ARBA00006295"/>
    </source>
</evidence>
<comment type="similarity">
    <text evidence="1">Belongs to the ParB family.</text>
</comment>
<dbReference type="NCBIfam" id="TIGR00180">
    <property type="entry name" value="parB_part"/>
    <property type="match status" value="1"/>
</dbReference>
<dbReference type="CDD" id="cd16405">
    <property type="entry name" value="RepB_like_N"/>
    <property type="match status" value="1"/>
</dbReference>
<evidence type="ECO:0000313" key="3">
    <source>
        <dbReference type="EMBL" id="GHC72814.1"/>
    </source>
</evidence>
<dbReference type="AlphaFoldDB" id="A0A8J3DHQ4"/>
<dbReference type="InterPro" id="IPR003115">
    <property type="entry name" value="ParB_N"/>
</dbReference>
<dbReference type="InterPro" id="IPR004437">
    <property type="entry name" value="ParB/RepB/Spo0J"/>
</dbReference>
<dbReference type="GO" id="GO:0003677">
    <property type="term" value="F:DNA binding"/>
    <property type="evidence" value="ECO:0007669"/>
    <property type="project" value="InterPro"/>
</dbReference>
<dbReference type="InterPro" id="IPR011111">
    <property type="entry name" value="Plasmid_RepB"/>
</dbReference>
<dbReference type="SUPFAM" id="SSF109709">
    <property type="entry name" value="KorB DNA-binding domain-like"/>
    <property type="match status" value="1"/>
</dbReference>
<dbReference type="Gene3D" id="3.90.1530.30">
    <property type="match status" value="1"/>
</dbReference>
<dbReference type="InterPro" id="IPR017819">
    <property type="entry name" value="Plasmid_partition_RepB"/>
</dbReference>
<dbReference type="GO" id="GO:0005694">
    <property type="term" value="C:chromosome"/>
    <property type="evidence" value="ECO:0007669"/>
    <property type="project" value="TreeGrafter"/>
</dbReference>
<dbReference type="Gene3D" id="1.10.10.2830">
    <property type="match status" value="1"/>
</dbReference>
<keyword evidence="4" id="KW-1185">Reference proteome</keyword>
<name>A0A8J3DHQ4_9HYPH</name>
<sequence length="343" mass="37743">MSNANRRNTLKSLFGADPQTLKPEEVAAKIGVPRTDAPRPHTSSGAVKAMGLSLGDMSRELENARKLKESLASGDRVVLLSPELIDNSIVEDRLAREQDPDFQSLVNSIRDDGQQVPILVRPHPEQKGRYQAAYGQRRLRAARTLGIDVKAVIRELSDVDLVLAQGKENSERRDLSFIERAVFAHALIRYGFDRATVQRALSLHKADMTRYLQVLDAVPLEIVNAIGPAPKVGRPRWLALGELINGDRAAALEKIREEIARERFKAEGSDARFQRLFALLSRKKTLADTRSIESADGAILATLKSSGNAQSLSFAAATDPNFVAYVADALPQLFAEFEKAKQG</sequence>
<comment type="caution">
    <text evidence="3">The sequence shown here is derived from an EMBL/GenBank/DDBJ whole genome shotgun (WGS) entry which is preliminary data.</text>
</comment>
<protein>
    <submittedName>
        <fullName evidence="3">Plasmid partitioning protein RepB</fullName>
    </submittedName>
</protein>